<name>A0A3G7UDH9_9PSED</name>
<organism evidence="3 4">
    <name type="scientific">Pseudomonas synxantha</name>
    <dbReference type="NCBI Taxonomy" id="47883"/>
    <lineage>
        <taxon>Bacteria</taxon>
        <taxon>Pseudomonadati</taxon>
        <taxon>Pseudomonadota</taxon>
        <taxon>Gammaproteobacteria</taxon>
        <taxon>Pseudomonadales</taxon>
        <taxon>Pseudomonadaceae</taxon>
        <taxon>Pseudomonas</taxon>
    </lineage>
</organism>
<evidence type="ECO:0000256" key="1">
    <source>
        <dbReference type="SAM" id="SignalP"/>
    </source>
</evidence>
<dbReference type="SUPFAM" id="SSF53474">
    <property type="entry name" value="alpha/beta-Hydrolases"/>
    <property type="match status" value="1"/>
</dbReference>
<feature type="signal peptide" evidence="1">
    <location>
        <begin position="1"/>
        <end position="23"/>
    </location>
</feature>
<sequence length="298" mass="31786">MGRTLSTCVLFGLTMVCAPWAQALDDATTPLRWNTPANRATCTESGSALWVEAGRGEACIRYFAGGALEHAPVVIVMFHGDRTTEMHRASQTIAGNTLAAKVNQARTLTKRVGVPLVIVARPGTYGSSGDHGQRRQAQEFITLNGALDQLRERYGIGQFVLLGHSGGATVAAALLTLGRTDVKCAVMTSGAFSLVQRAQMIRQSKGLPSRPGRDTNGLLHPYDPARHIDGIAVAPTRSLYVIGSPDDQVAPFALQEAFFQALMRAGHQAHLIKAQGVPTAFHQLRHDIGLKTAAQCAG</sequence>
<evidence type="ECO:0000259" key="2">
    <source>
        <dbReference type="Pfam" id="PF00561"/>
    </source>
</evidence>
<feature type="domain" description="AB hydrolase-1" evidence="2">
    <location>
        <begin position="133"/>
        <end position="202"/>
    </location>
</feature>
<evidence type="ECO:0000313" key="3">
    <source>
        <dbReference type="EMBL" id="AZE57465.1"/>
    </source>
</evidence>
<gene>
    <name evidence="3" type="ORF">C4K03_5341</name>
</gene>
<dbReference type="Pfam" id="PF00561">
    <property type="entry name" value="Abhydrolase_1"/>
    <property type="match status" value="1"/>
</dbReference>
<keyword evidence="1" id="KW-0732">Signal</keyword>
<dbReference type="AlphaFoldDB" id="A0A3G7UDH9"/>
<dbReference type="InterPro" id="IPR029058">
    <property type="entry name" value="AB_hydrolase_fold"/>
</dbReference>
<evidence type="ECO:0000313" key="4">
    <source>
        <dbReference type="Proteomes" id="UP000268696"/>
    </source>
</evidence>
<dbReference type="EMBL" id="CP027754">
    <property type="protein sequence ID" value="AZE57465.1"/>
    <property type="molecule type" value="Genomic_DNA"/>
</dbReference>
<feature type="chain" id="PRO_5018012186" description="AB hydrolase-1 domain-containing protein" evidence="1">
    <location>
        <begin position="24"/>
        <end position="298"/>
    </location>
</feature>
<reference evidence="3 4" key="1">
    <citation type="submission" date="2018-03" db="EMBL/GenBank/DDBJ databases">
        <title>Diversity of phytobeneficial traits revealed by whole-genome analysis of worldwide-isolated phenazine-producing Pseudomonas spp.</title>
        <authorList>
            <person name="Biessy A."/>
            <person name="Novinscak A."/>
            <person name="Blom J."/>
            <person name="Leger G."/>
            <person name="Thomashow L.S."/>
            <person name="Cazorla F.M."/>
            <person name="Josic D."/>
            <person name="Filion M."/>
        </authorList>
    </citation>
    <scope>NUCLEOTIDE SEQUENCE [LARGE SCALE GENOMIC DNA]</scope>
    <source>
        <strain evidence="3 4">30B</strain>
    </source>
</reference>
<dbReference type="Gene3D" id="3.40.50.1820">
    <property type="entry name" value="alpha/beta hydrolase"/>
    <property type="match status" value="1"/>
</dbReference>
<accession>A0A3G7UDH9</accession>
<proteinExistence type="predicted"/>
<dbReference type="InterPro" id="IPR000073">
    <property type="entry name" value="AB_hydrolase_1"/>
</dbReference>
<dbReference type="Proteomes" id="UP000268696">
    <property type="component" value="Chromosome"/>
</dbReference>
<protein>
    <recommendedName>
        <fullName evidence="2">AB hydrolase-1 domain-containing protein</fullName>
    </recommendedName>
</protein>